<protein>
    <submittedName>
        <fullName evidence="1">Uncharacterized protein</fullName>
    </submittedName>
</protein>
<keyword evidence="2" id="KW-1185">Reference proteome</keyword>
<proteinExistence type="predicted"/>
<dbReference type="RefSeq" id="WP_068447992.1">
    <property type="nucleotide sequence ID" value="NZ_CP013862.1"/>
</dbReference>
<organism evidence="1 2">
    <name type="scientific">Lentibacillus amyloliquefaciens</name>
    <dbReference type="NCBI Taxonomy" id="1472767"/>
    <lineage>
        <taxon>Bacteria</taxon>
        <taxon>Bacillati</taxon>
        <taxon>Bacillota</taxon>
        <taxon>Bacilli</taxon>
        <taxon>Bacillales</taxon>
        <taxon>Bacillaceae</taxon>
        <taxon>Lentibacillus</taxon>
    </lineage>
</organism>
<evidence type="ECO:0000313" key="2">
    <source>
        <dbReference type="Proteomes" id="UP000050331"/>
    </source>
</evidence>
<gene>
    <name evidence="1" type="ORF">AOX59_18835</name>
</gene>
<dbReference type="STRING" id="1472767.AOX59_18835"/>
<dbReference type="EMBL" id="CP013862">
    <property type="protein sequence ID" value="ALX50455.1"/>
    <property type="molecule type" value="Genomic_DNA"/>
</dbReference>
<reference evidence="1 2" key="1">
    <citation type="submission" date="2016-01" db="EMBL/GenBank/DDBJ databases">
        <title>Complete genome sequence of strain Lentibacillus amyloliquefaciens LAM0015T isolated from saline sediment.</title>
        <authorList>
            <person name="Wang J.-L."/>
            <person name="He M.-X."/>
        </authorList>
    </citation>
    <scope>NUCLEOTIDE SEQUENCE [LARGE SCALE GENOMIC DNA]</scope>
    <source>
        <strain evidence="1 2">LAM0015</strain>
    </source>
</reference>
<dbReference type="KEGG" id="lao:AOX59_18835"/>
<accession>A0A0U4F4N0</accession>
<sequence>MRIIIKSIERVTEPIELTTADGLTAEEIFNELDRFIINYEIYFDDLEKISDNLEVKEKDLSFSRARQMIKHNLIIALDEVIE</sequence>
<dbReference type="Proteomes" id="UP000050331">
    <property type="component" value="Chromosome"/>
</dbReference>
<evidence type="ECO:0000313" key="1">
    <source>
        <dbReference type="EMBL" id="ALX50455.1"/>
    </source>
</evidence>
<name>A0A0U4F4N0_9BACI</name>
<dbReference type="AlphaFoldDB" id="A0A0U4F4N0"/>